<evidence type="ECO:0000259" key="2">
    <source>
        <dbReference type="Pfam" id="PF03372"/>
    </source>
</evidence>
<dbReference type="Pfam" id="PF14111">
    <property type="entry name" value="DUF4283"/>
    <property type="match status" value="1"/>
</dbReference>
<dbReference type="Proteomes" id="UP000626092">
    <property type="component" value="Unassembled WGS sequence"/>
</dbReference>
<dbReference type="SUPFAM" id="SSF56219">
    <property type="entry name" value="DNase I-like"/>
    <property type="match status" value="1"/>
</dbReference>
<dbReference type="PANTHER" id="PTHR31286:SF178">
    <property type="entry name" value="DUF4283 DOMAIN-CONTAINING PROTEIN"/>
    <property type="match status" value="1"/>
</dbReference>
<accession>A0A834GNA0</accession>
<dbReference type="Gene3D" id="3.60.10.10">
    <property type="entry name" value="Endonuclease/exonuclease/phosphatase"/>
    <property type="match status" value="1"/>
</dbReference>
<dbReference type="InterPro" id="IPR005135">
    <property type="entry name" value="Endo/exonuclease/phosphatase"/>
</dbReference>
<feature type="compositionally biased region" description="Basic and acidic residues" evidence="1">
    <location>
        <begin position="234"/>
        <end position="247"/>
    </location>
</feature>
<feature type="compositionally biased region" description="Low complexity" evidence="1">
    <location>
        <begin position="220"/>
        <end position="231"/>
    </location>
</feature>
<dbReference type="InterPro" id="IPR040256">
    <property type="entry name" value="At4g02000-like"/>
</dbReference>
<evidence type="ECO:0000313" key="5">
    <source>
        <dbReference type="EMBL" id="KAF7137425.1"/>
    </source>
</evidence>
<dbReference type="GO" id="GO:0003824">
    <property type="term" value="F:catalytic activity"/>
    <property type="evidence" value="ECO:0007669"/>
    <property type="project" value="InterPro"/>
</dbReference>
<gene>
    <name evidence="5" type="ORF">RHSIM_Rhsim07G0115800</name>
</gene>
<evidence type="ECO:0000259" key="3">
    <source>
        <dbReference type="Pfam" id="PF14111"/>
    </source>
</evidence>
<feature type="region of interest" description="Disordered" evidence="1">
    <location>
        <begin position="209"/>
        <end position="251"/>
    </location>
</feature>
<dbReference type="Pfam" id="PF03372">
    <property type="entry name" value="Exo_endo_phos"/>
    <property type="match status" value="1"/>
</dbReference>
<reference evidence="5" key="1">
    <citation type="submission" date="2019-11" db="EMBL/GenBank/DDBJ databases">
        <authorList>
            <person name="Liu Y."/>
            <person name="Hou J."/>
            <person name="Li T.-Q."/>
            <person name="Guan C.-H."/>
            <person name="Wu X."/>
            <person name="Wu H.-Z."/>
            <person name="Ling F."/>
            <person name="Zhang R."/>
            <person name="Shi X.-G."/>
            <person name="Ren J.-P."/>
            <person name="Chen E.-F."/>
            <person name="Sun J.-M."/>
        </authorList>
    </citation>
    <scope>NUCLEOTIDE SEQUENCE</scope>
    <source>
        <strain evidence="5">Adult_tree_wgs_1</strain>
        <tissue evidence="5">Leaves</tissue>
    </source>
</reference>
<name>A0A834GNA0_RHOSS</name>
<evidence type="ECO:0000313" key="6">
    <source>
        <dbReference type="Proteomes" id="UP000626092"/>
    </source>
</evidence>
<evidence type="ECO:0000256" key="1">
    <source>
        <dbReference type="SAM" id="MobiDB-lite"/>
    </source>
</evidence>
<dbReference type="OrthoDB" id="1747831at2759"/>
<comment type="caution">
    <text evidence="5">The sequence shown here is derived from an EMBL/GenBank/DDBJ whole genome shotgun (WGS) entry which is preliminary data.</text>
</comment>
<dbReference type="InterPro" id="IPR025836">
    <property type="entry name" value="Zn_knuckle_CX2CX4HX4C"/>
</dbReference>
<sequence>MGKVITQKGVNLGGLKASMELAWGYPKGLKVMEVGGGIYQFVFGKESDLLRVISGGPWLYNNHLIVLHRWEEGVKPEQINFSYSSFWIQLRALPLEFMSVEVGNKMMVGFGEVLEVMLAQLHGNQGRCIRVKAELDITKPIPRGKRVCTAEWKPIWVPFRYEKFPLLCHYCGIVGHDDKACLLKYNEAKAGILMENQYGVWLRASPVKGSAKKRSDGRSEASAAESSMAAMGQKETENSARDMHDPAKSGSFGFGRRRIQWDSYNAPVAEVGVGHLGPPLLGPTNSGYIKLGIMSGPRSEPVMRLIESQGEVYEKAHSEGSIVSPEDIMEEDPTMNNSGKSKAKKEIVSEQGKETLTASQNIEHGKAIERVHELIVTERLVTDSTQNLGARRYKKKLGGGSRRGVGKVHTNNAGAAQNKRKFEVGLVEVEIEEVSIQSLNKKQKVTDQGGVNNVAEKVEVASQKWAHSMDNVLVVEPSGIAGGLAVLWKRGLNVSLVRRSSFFIEVLIKDDETNHEWHLINLYASSIDRVRNSQWEELLRYRQRSTGDWVLWGDFNDILWEEEKQGGRRREVWSLRSFRDFVSSLGVLDLGFQGYPFTWSNRRGGNGHIKERLDRVLVSPGWRSCYDRARVQHLFAVGSDHAALLLDTNPPHFTGHLQFRFDNRWTYDPESHETVRKCWQRLVQGSKMFTVFNKIRDTRRELRVWSKTKGFNARKKINGIQDKLKAISEGQDTSDVGLIRGMEKELGDAWLQERDFGGKKLESLGWQKVIGTLASSTLRLGRDGYMALKLDVAKAYDRVEWFYLEAVMKHMGFDIKWILGFNNSPEAGKYLGLPYIIGRSKRDALMYLKDCTMRKIKNWDGSFTNHAGTEVLAKHVLLALPTYAMACVKLPISLCKMLNSAIAKFFWSGTDEARKIHWMSWDRMTQVGDVAYQKKVAADVALSELLRAKVSLDFIEFGAQI</sequence>
<feature type="domain" description="Zinc knuckle CX2CX4HX4C" evidence="4">
    <location>
        <begin position="135"/>
        <end position="182"/>
    </location>
</feature>
<evidence type="ECO:0008006" key="7">
    <source>
        <dbReference type="Google" id="ProtNLM"/>
    </source>
</evidence>
<dbReference type="AlphaFoldDB" id="A0A834GNA0"/>
<feature type="domain" description="DUF4283" evidence="3">
    <location>
        <begin position="2"/>
        <end position="78"/>
    </location>
</feature>
<organism evidence="5 6">
    <name type="scientific">Rhododendron simsii</name>
    <name type="common">Sims's rhododendron</name>
    <dbReference type="NCBI Taxonomy" id="118357"/>
    <lineage>
        <taxon>Eukaryota</taxon>
        <taxon>Viridiplantae</taxon>
        <taxon>Streptophyta</taxon>
        <taxon>Embryophyta</taxon>
        <taxon>Tracheophyta</taxon>
        <taxon>Spermatophyta</taxon>
        <taxon>Magnoliopsida</taxon>
        <taxon>eudicotyledons</taxon>
        <taxon>Gunneridae</taxon>
        <taxon>Pentapetalae</taxon>
        <taxon>asterids</taxon>
        <taxon>Ericales</taxon>
        <taxon>Ericaceae</taxon>
        <taxon>Ericoideae</taxon>
        <taxon>Rhodoreae</taxon>
        <taxon>Rhododendron</taxon>
    </lineage>
</organism>
<dbReference type="InterPro" id="IPR025558">
    <property type="entry name" value="DUF4283"/>
</dbReference>
<proteinExistence type="predicted"/>
<dbReference type="InterPro" id="IPR036691">
    <property type="entry name" value="Endo/exonu/phosph_ase_sf"/>
</dbReference>
<evidence type="ECO:0000259" key="4">
    <source>
        <dbReference type="Pfam" id="PF14392"/>
    </source>
</evidence>
<keyword evidence="6" id="KW-1185">Reference proteome</keyword>
<protein>
    <recommendedName>
        <fullName evidence="7">DUF4283 domain-containing protein</fullName>
    </recommendedName>
</protein>
<dbReference type="Pfam" id="PF14392">
    <property type="entry name" value="zf-CCHC_4"/>
    <property type="match status" value="1"/>
</dbReference>
<feature type="domain" description="Endonuclease/exonuclease/phosphatase" evidence="2">
    <location>
        <begin position="466"/>
        <end position="641"/>
    </location>
</feature>
<dbReference type="EMBL" id="WJXA01000007">
    <property type="protein sequence ID" value="KAF7137425.1"/>
    <property type="molecule type" value="Genomic_DNA"/>
</dbReference>
<dbReference type="PANTHER" id="PTHR31286">
    <property type="entry name" value="GLYCINE-RICH CELL WALL STRUCTURAL PROTEIN 1.8-LIKE"/>
    <property type="match status" value="1"/>
</dbReference>